<reference evidence="1 2" key="1">
    <citation type="journal article" date="2011" name="PLoS Genet.">
        <title>Genomic analysis of the necrotrophic fungal pathogens Sclerotinia sclerotiorum and Botrytis cinerea.</title>
        <authorList>
            <person name="Amselem J."/>
            <person name="Cuomo C.A."/>
            <person name="van Kan J.A."/>
            <person name="Viaud M."/>
            <person name="Benito E.P."/>
            <person name="Couloux A."/>
            <person name="Coutinho P.M."/>
            <person name="de Vries R.P."/>
            <person name="Dyer P.S."/>
            <person name="Fillinger S."/>
            <person name="Fournier E."/>
            <person name="Gout L."/>
            <person name="Hahn M."/>
            <person name="Kohn L."/>
            <person name="Lapalu N."/>
            <person name="Plummer K.M."/>
            <person name="Pradier J.M."/>
            <person name="Quevillon E."/>
            <person name="Sharon A."/>
            <person name="Simon A."/>
            <person name="ten Have A."/>
            <person name="Tudzynski B."/>
            <person name="Tudzynski P."/>
            <person name="Wincker P."/>
            <person name="Andrew M."/>
            <person name="Anthouard V."/>
            <person name="Beever R.E."/>
            <person name="Beffa R."/>
            <person name="Benoit I."/>
            <person name="Bouzid O."/>
            <person name="Brault B."/>
            <person name="Chen Z."/>
            <person name="Choquer M."/>
            <person name="Collemare J."/>
            <person name="Cotton P."/>
            <person name="Danchin E.G."/>
            <person name="Da Silva C."/>
            <person name="Gautier A."/>
            <person name="Giraud C."/>
            <person name="Giraud T."/>
            <person name="Gonzalez C."/>
            <person name="Grossetete S."/>
            <person name="Guldener U."/>
            <person name="Henrissat B."/>
            <person name="Howlett B.J."/>
            <person name="Kodira C."/>
            <person name="Kretschmer M."/>
            <person name="Lappartient A."/>
            <person name="Leroch M."/>
            <person name="Levis C."/>
            <person name="Mauceli E."/>
            <person name="Neuveglise C."/>
            <person name="Oeser B."/>
            <person name="Pearson M."/>
            <person name="Poulain J."/>
            <person name="Poussereau N."/>
            <person name="Quesneville H."/>
            <person name="Rascle C."/>
            <person name="Schumacher J."/>
            <person name="Segurens B."/>
            <person name="Sexton A."/>
            <person name="Silva E."/>
            <person name="Sirven C."/>
            <person name="Soanes D.M."/>
            <person name="Talbot N.J."/>
            <person name="Templeton M."/>
            <person name="Yandava C."/>
            <person name="Yarden O."/>
            <person name="Zeng Q."/>
            <person name="Rollins J.A."/>
            <person name="Lebrun M.H."/>
            <person name="Dickman M."/>
        </authorList>
    </citation>
    <scope>NUCLEOTIDE SEQUENCE [LARGE SCALE GENOMIC DNA]</scope>
    <source>
        <strain evidence="1 2">B05.10</strain>
    </source>
</reference>
<dbReference type="Proteomes" id="UP000001798">
    <property type="component" value="Chromosome 6"/>
</dbReference>
<proteinExistence type="predicted"/>
<protein>
    <submittedName>
        <fullName evidence="1">Uncharacterized protein</fullName>
    </submittedName>
</protein>
<organism evidence="1 2">
    <name type="scientific">Botryotinia fuckeliana (strain B05.10)</name>
    <name type="common">Noble rot fungus</name>
    <name type="synonym">Botrytis cinerea</name>
    <dbReference type="NCBI Taxonomy" id="332648"/>
    <lineage>
        <taxon>Eukaryota</taxon>
        <taxon>Fungi</taxon>
        <taxon>Dikarya</taxon>
        <taxon>Ascomycota</taxon>
        <taxon>Pezizomycotina</taxon>
        <taxon>Leotiomycetes</taxon>
        <taxon>Helotiales</taxon>
        <taxon>Sclerotiniaceae</taxon>
        <taxon>Botrytis</taxon>
    </lineage>
</organism>
<dbReference type="RefSeq" id="XP_001556140.1">
    <property type="nucleotide sequence ID" value="XM_001556090.2"/>
</dbReference>
<name>A0A384JJX0_BOTFB</name>
<dbReference type="VEuPathDB" id="FungiDB:Bcin06g03680"/>
<reference evidence="1 2" key="3">
    <citation type="journal article" date="2017" name="Mol. Plant Pathol.">
        <title>A gapless genome sequence of the fungus Botrytis cinerea.</title>
        <authorList>
            <person name="Van Kan J.A."/>
            <person name="Stassen J.H."/>
            <person name="Mosbach A."/>
            <person name="Van Der Lee T.A."/>
            <person name="Faino L."/>
            <person name="Farmer A.D."/>
            <person name="Papasotiriou D.G."/>
            <person name="Zhou S."/>
            <person name="Seidl M.F."/>
            <person name="Cottam E."/>
            <person name="Edel D."/>
            <person name="Hahn M."/>
            <person name="Schwartz D.C."/>
            <person name="Dietrich R.A."/>
            <person name="Widdison S."/>
            <person name="Scalliet G."/>
        </authorList>
    </citation>
    <scope>NUCLEOTIDE SEQUENCE [LARGE SCALE GENOMIC DNA]</scope>
    <source>
        <strain evidence="1 2">B05.10</strain>
    </source>
</reference>
<gene>
    <name evidence="1" type="ORF">BCIN_06g03680</name>
</gene>
<dbReference type="AlphaFoldDB" id="A0A384JJX0"/>
<accession>A0A384JJX0</accession>
<dbReference type="KEGG" id="bfu:BCIN_06g03680"/>
<reference evidence="1 2" key="2">
    <citation type="journal article" date="2012" name="Eukaryot. Cell">
        <title>Genome update of Botrytis cinerea strains B05.10 and T4.</title>
        <authorList>
            <person name="Staats M."/>
            <person name="van Kan J.A."/>
        </authorList>
    </citation>
    <scope>NUCLEOTIDE SEQUENCE [LARGE SCALE GENOMIC DNA]</scope>
    <source>
        <strain evidence="1 2">B05.10</strain>
    </source>
</reference>
<dbReference type="GeneID" id="5436705"/>
<keyword evidence="2" id="KW-1185">Reference proteome</keyword>
<dbReference type="OrthoDB" id="3473215at2759"/>
<evidence type="ECO:0000313" key="1">
    <source>
        <dbReference type="EMBL" id="ATZ50898.1"/>
    </source>
</evidence>
<dbReference type="EMBL" id="CP009810">
    <property type="protein sequence ID" value="ATZ50898.1"/>
    <property type="molecule type" value="Genomic_DNA"/>
</dbReference>
<evidence type="ECO:0000313" key="2">
    <source>
        <dbReference type="Proteomes" id="UP000001798"/>
    </source>
</evidence>
<sequence>MNDSTNPNTRRDIVVLVHFRLVERRTSLARNPNPFYFQRNSSTAVFVLPKDATIVDFTAAALSMIDNDEHGIATRARSHMTELSFSIDLGNLFVQWADVHDRLPPSWIRDDDELEGALRMMEKRGWVDNLVYEISVKGAG</sequence>